<accession>A0A261G637</accession>
<feature type="compositionally biased region" description="Basic and acidic residues" evidence="2">
    <location>
        <begin position="469"/>
        <end position="481"/>
    </location>
</feature>
<evidence type="ECO:0000313" key="4">
    <source>
        <dbReference type="EMBL" id="OZG66888.1"/>
    </source>
</evidence>
<proteinExistence type="inferred from homology"/>
<feature type="compositionally biased region" description="Polar residues" evidence="2">
    <location>
        <begin position="1"/>
        <end position="12"/>
    </location>
</feature>
<feature type="compositionally biased region" description="Basic and acidic residues" evidence="2">
    <location>
        <begin position="430"/>
        <end position="439"/>
    </location>
</feature>
<name>A0A261G637_9BIFI</name>
<evidence type="ECO:0000313" key="5">
    <source>
        <dbReference type="Proteomes" id="UP000216451"/>
    </source>
</evidence>
<feature type="region of interest" description="Disordered" evidence="2">
    <location>
        <begin position="1"/>
        <end position="40"/>
    </location>
</feature>
<comment type="similarity">
    <text evidence="1">Belongs to the DprA/Smf family.</text>
</comment>
<organism evidence="4 5">
    <name type="scientific">Bifidobacterium aquikefiri</name>
    <dbReference type="NCBI Taxonomy" id="1653207"/>
    <lineage>
        <taxon>Bacteria</taxon>
        <taxon>Bacillati</taxon>
        <taxon>Actinomycetota</taxon>
        <taxon>Actinomycetes</taxon>
        <taxon>Bifidobacteriales</taxon>
        <taxon>Bifidobacteriaceae</taxon>
        <taxon>Bifidobacterium</taxon>
    </lineage>
</organism>
<gene>
    <name evidence="4" type="ORF">BAQU_0960</name>
</gene>
<evidence type="ECO:0000259" key="3">
    <source>
        <dbReference type="Pfam" id="PF02481"/>
    </source>
</evidence>
<evidence type="ECO:0000256" key="2">
    <source>
        <dbReference type="SAM" id="MobiDB-lite"/>
    </source>
</evidence>
<dbReference type="EMBL" id="MWXA01000005">
    <property type="protein sequence ID" value="OZG66888.1"/>
    <property type="molecule type" value="Genomic_DNA"/>
</dbReference>
<dbReference type="AlphaFoldDB" id="A0A261G637"/>
<comment type="caution">
    <text evidence="4">The sequence shown here is derived from an EMBL/GenBank/DDBJ whole genome shotgun (WGS) entry which is preliminary data.</text>
</comment>
<dbReference type="InterPro" id="IPR003488">
    <property type="entry name" value="DprA"/>
</dbReference>
<protein>
    <submittedName>
        <fullName evidence="4">DNA processing protein DprA</fullName>
    </submittedName>
</protein>
<dbReference type="PANTHER" id="PTHR43022">
    <property type="entry name" value="PROTEIN SMF"/>
    <property type="match status" value="1"/>
</dbReference>
<dbReference type="Proteomes" id="UP000216451">
    <property type="component" value="Unassembled WGS sequence"/>
</dbReference>
<dbReference type="PANTHER" id="PTHR43022:SF1">
    <property type="entry name" value="PROTEIN SMF"/>
    <property type="match status" value="1"/>
</dbReference>
<feature type="domain" description="Smf/DprA SLOG" evidence="3">
    <location>
        <begin position="177"/>
        <end position="405"/>
    </location>
</feature>
<dbReference type="Gene3D" id="3.40.50.450">
    <property type="match status" value="1"/>
</dbReference>
<dbReference type="Pfam" id="PF02481">
    <property type="entry name" value="DNA_processg_A"/>
    <property type="match status" value="1"/>
</dbReference>
<sequence length="562" mass="60939">MNNSTKSDSSPSPDEIPRATVGASVAKEGSMEQSNEGVSTVAEHPVHENATDESTIGEDTVARALLSYCCDGPDPVMHALLLGGIQAIVLWSLLAEYGARVVQSNHTSHSLPRTIHHAFIKGMEMKNQCQTKPSVQRLYDALVRWESRKEMLGFDATLDLQSDTVQDWVTAQHSMWVIAPGHPSWPYQLHDLPNTIGWSSPMCLWGQGSTEAMTRCAHPVAIVGSRQIDDYGRHMAMQVGRLVSSLGHTVISGGALGADAFAHWGAVQYQESNESFSGSEIEPGSTIAVFAGGLNHIGPSSNQRLFERIKANHGALISELSPDSIPEARRFLLRNRIIAAMSQQIIVTQARTRSGALNTANWGANLLREVYAIPGDIEHPNNAGCNALIRDAKASIVTSMEDIAQICPKPHMSTTVAETESLEASTLHSIESRSSKGIDRAQASLTGSLAKKGTTDKKARSARVVPSHSRRDSSEASDRKLLAKTNPMPSTLNEEQRHVLDFIRCHMLESKVATADNLLNQLNSRGRAVRLTPADIARILGSLEIVGLIEQNISGSLRIRDA</sequence>
<reference evidence="4 5" key="1">
    <citation type="journal article" date="2017" name="BMC Genomics">
        <title>Comparative genomic and phylogenomic analyses of the Bifidobacteriaceae family.</title>
        <authorList>
            <person name="Lugli G.A."/>
            <person name="Milani C."/>
            <person name="Turroni F."/>
            <person name="Duranti S."/>
            <person name="Mancabelli L."/>
            <person name="Mangifesta M."/>
            <person name="Ferrario C."/>
            <person name="Modesto M."/>
            <person name="Mattarelli P."/>
            <person name="Jiri K."/>
            <person name="van Sinderen D."/>
            <person name="Ventura M."/>
        </authorList>
    </citation>
    <scope>NUCLEOTIDE SEQUENCE [LARGE SCALE GENOMIC DNA]</scope>
    <source>
        <strain evidence="4 5">LMG 28769</strain>
    </source>
</reference>
<dbReference type="InterPro" id="IPR057666">
    <property type="entry name" value="DrpA_SLOG"/>
</dbReference>
<dbReference type="GO" id="GO:0009294">
    <property type="term" value="P:DNA-mediated transformation"/>
    <property type="evidence" value="ECO:0007669"/>
    <property type="project" value="InterPro"/>
</dbReference>
<feature type="region of interest" description="Disordered" evidence="2">
    <location>
        <begin position="429"/>
        <end position="493"/>
    </location>
</feature>
<evidence type="ECO:0000256" key="1">
    <source>
        <dbReference type="ARBA" id="ARBA00006525"/>
    </source>
</evidence>
<keyword evidence="5" id="KW-1185">Reference proteome</keyword>
<dbReference type="SUPFAM" id="SSF102405">
    <property type="entry name" value="MCP/YpsA-like"/>
    <property type="match status" value="1"/>
</dbReference>